<gene>
    <name evidence="6" type="ORF">M427DRAFT_42284</name>
</gene>
<comment type="similarity">
    <text evidence="1">Belongs to the D-alanine--D-alanine ligase family.</text>
</comment>
<keyword evidence="2" id="KW-0436">Ligase</keyword>
<dbReference type="SUPFAM" id="SSF56059">
    <property type="entry name" value="Glutathione synthetase ATP-binding domain-like"/>
    <property type="match status" value="1"/>
</dbReference>
<dbReference type="SUPFAM" id="SSF53335">
    <property type="entry name" value="S-adenosyl-L-methionine-dependent methyltransferases"/>
    <property type="match status" value="1"/>
</dbReference>
<dbReference type="Gene3D" id="3.30.1490.20">
    <property type="entry name" value="ATP-grasp fold, A domain"/>
    <property type="match status" value="1"/>
</dbReference>
<dbReference type="EMBL" id="KQ965741">
    <property type="protein sequence ID" value="KXS18563.1"/>
    <property type="molecule type" value="Genomic_DNA"/>
</dbReference>
<evidence type="ECO:0000256" key="1">
    <source>
        <dbReference type="ARBA" id="ARBA00010871"/>
    </source>
</evidence>
<dbReference type="GO" id="GO:0046872">
    <property type="term" value="F:metal ion binding"/>
    <property type="evidence" value="ECO:0007669"/>
    <property type="project" value="InterPro"/>
</dbReference>
<feature type="region of interest" description="Disordered" evidence="4">
    <location>
        <begin position="450"/>
        <end position="471"/>
    </location>
</feature>
<dbReference type="OMA" id="PKICGYE"/>
<dbReference type="InterPro" id="IPR041698">
    <property type="entry name" value="Methyltransf_25"/>
</dbReference>
<feature type="compositionally biased region" description="Basic and acidic residues" evidence="4">
    <location>
        <begin position="341"/>
        <end position="356"/>
    </location>
</feature>
<keyword evidence="7" id="KW-1185">Reference proteome</keyword>
<dbReference type="Gene3D" id="3.30.470.20">
    <property type="entry name" value="ATP-grasp fold, B domain"/>
    <property type="match status" value="1"/>
</dbReference>
<protein>
    <recommendedName>
        <fullName evidence="5">ATP-grasp domain-containing protein</fullName>
    </recommendedName>
</protein>
<reference evidence="6 7" key="1">
    <citation type="journal article" date="2015" name="Genome Biol. Evol.">
        <title>Phylogenomic analyses indicate that early fungi evolved digesting cell walls of algal ancestors of land plants.</title>
        <authorList>
            <person name="Chang Y."/>
            <person name="Wang S."/>
            <person name="Sekimoto S."/>
            <person name="Aerts A.L."/>
            <person name="Choi C."/>
            <person name="Clum A."/>
            <person name="LaButti K.M."/>
            <person name="Lindquist E.A."/>
            <person name="Yee Ngan C."/>
            <person name="Ohm R.A."/>
            <person name="Salamov A.A."/>
            <person name="Grigoriev I.V."/>
            <person name="Spatafora J.W."/>
            <person name="Berbee M.L."/>
        </authorList>
    </citation>
    <scope>NUCLEOTIDE SEQUENCE [LARGE SCALE GENOMIC DNA]</scope>
    <source>
        <strain evidence="6 7">JEL478</strain>
    </source>
</reference>
<dbReference type="AlphaFoldDB" id="A0A139APY0"/>
<feature type="domain" description="ATP-grasp" evidence="5">
    <location>
        <begin position="654"/>
        <end position="891"/>
    </location>
</feature>
<dbReference type="InterPro" id="IPR011761">
    <property type="entry name" value="ATP-grasp"/>
</dbReference>
<dbReference type="Proteomes" id="UP000070544">
    <property type="component" value="Unassembled WGS sequence"/>
</dbReference>
<proteinExistence type="inferred from homology"/>
<dbReference type="PROSITE" id="PS50975">
    <property type="entry name" value="ATP_GRASP"/>
    <property type="match status" value="1"/>
</dbReference>
<dbReference type="Gene3D" id="3.40.50.150">
    <property type="entry name" value="Vaccinia Virus protein VP39"/>
    <property type="match status" value="1"/>
</dbReference>
<dbReference type="InterPro" id="IPR013815">
    <property type="entry name" value="ATP_grasp_subdomain_1"/>
</dbReference>
<evidence type="ECO:0000313" key="6">
    <source>
        <dbReference type="EMBL" id="KXS18563.1"/>
    </source>
</evidence>
<dbReference type="CDD" id="cd02440">
    <property type="entry name" value="AdoMet_MTases"/>
    <property type="match status" value="1"/>
</dbReference>
<evidence type="ECO:0000256" key="4">
    <source>
        <dbReference type="SAM" id="MobiDB-lite"/>
    </source>
</evidence>
<name>A0A139APY0_GONPJ</name>
<evidence type="ECO:0000313" key="7">
    <source>
        <dbReference type="Proteomes" id="UP000070544"/>
    </source>
</evidence>
<accession>A0A139APY0</accession>
<organism evidence="6 7">
    <name type="scientific">Gonapodya prolifera (strain JEL478)</name>
    <name type="common">Monoblepharis prolifera</name>
    <dbReference type="NCBI Taxonomy" id="1344416"/>
    <lineage>
        <taxon>Eukaryota</taxon>
        <taxon>Fungi</taxon>
        <taxon>Fungi incertae sedis</taxon>
        <taxon>Chytridiomycota</taxon>
        <taxon>Chytridiomycota incertae sedis</taxon>
        <taxon>Monoblepharidomycetes</taxon>
        <taxon>Monoblepharidales</taxon>
        <taxon>Gonapodyaceae</taxon>
        <taxon>Gonapodya</taxon>
    </lineage>
</organism>
<keyword evidence="3" id="KW-0547">Nucleotide-binding</keyword>
<feature type="region of interest" description="Disordered" evidence="4">
    <location>
        <begin position="1"/>
        <end position="38"/>
    </location>
</feature>
<evidence type="ECO:0000256" key="2">
    <source>
        <dbReference type="ARBA" id="ARBA00022598"/>
    </source>
</evidence>
<dbReference type="GO" id="GO:0005524">
    <property type="term" value="F:ATP binding"/>
    <property type="evidence" value="ECO:0007669"/>
    <property type="project" value="UniProtKB-UniRule"/>
</dbReference>
<feature type="region of interest" description="Disordered" evidence="4">
    <location>
        <begin position="325"/>
        <end position="356"/>
    </location>
</feature>
<dbReference type="InterPro" id="IPR011095">
    <property type="entry name" value="Dala_Dala_lig_C"/>
</dbReference>
<dbReference type="PANTHER" id="PTHR23132">
    <property type="entry name" value="D-ALANINE--D-ALANINE LIGASE"/>
    <property type="match status" value="1"/>
</dbReference>
<dbReference type="Pfam" id="PF13649">
    <property type="entry name" value="Methyltransf_25"/>
    <property type="match status" value="1"/>
</dbReference>
<dbReference type="Pfam" id="PF07478">
    <property type="entry name" value="Dala_Dala_lig_C"/>
    <property type="match status" value="1"/>
</dbReference>
<evidence type="ECO:0000256" key="3">
    <source>
        <dbReference type="PROSITE-ProRule" id="PRU00409"/>
    </source>
</evidence>
<dbReference type="STRING" id="1344416.A0A139APY0"/>
<dbReference type="OrthoDB" id="2013972at2759"/>
<dbReference type="GO" id="GO:0008716">
    <property type="term" value="F:D-alanine-D-alanine ligase activity"/>
    <property type="evidence" value="ECO:0007669"/>
    <property type="project" value="InterPro"/>
</dbReference>
<dbReference type="InterPro" id="IPR029063">
    <property type="entry name" value="SAM-dependent_MTases_sf"/>
</dbReference>
<sequence length="891" mass="99987">MLVSKVDPPTPSRSSFTPASRSPRSKPCPTTPPTPVAHPVCRGRVSDLSAHVPPRWWRGVFGDHMYLKTDGDVVEDPDVTREEIRMLEDDSLLLEVFRRGEGDPSKPPSRILDLCCGQGRHTLFLAREYPHLHIHGHDQSTYLINLARERSTHTGSTQNTRFTVGDSRRIPYPDSSFDLVLVMGNSFGYHAEDEEDVRVLEEIYRAMAPGGRGVLDLTDGEHMRCSFAERSWEWVDDATFVCRERQLSADGKRLISREVITAVGKGVVRDQFYQERLYSRDEIEDLVRKTGFVITTEEETRRKSQSPTPLVEAEEVHLTSGVPQFSATLHPAPASNDSEDERTSKTARDSDSGIVERGDAGVVTVAKELSKRQEDLGMMERRILVKFYKRDELGEHQRIEPEIDENGSWKMLRSITKERSVFDSEVQNEEFAWDEEENEVGVKRLSSGENTNLHSHVPVHVDDPPSSPDTAFGDRTISLATPAAVESGQEESPMSQPTTSTSAFHTVDNYPNSESLAVSLPLISSALDLKSSISCLTLVLGDPNRPCFGKLNNTWNAEDMETRRKLLEGLDLLGFSESAGNLVIQSDHHRLLLDWANVTKSARPKFVLNLCDEGLDNDATKELHVPALLEMLNIPYTGAGPNCLAHCYDKGLVNRTAKTLNVPIPREVYYFAAEEGDTPNSSAQKGVVADVDGLHEMVLERVGYPAFVKPVKGDNSLGITTRSIVRDKTDLEAYMKELAAWGIRDVIVQEYLQGTEYGVGMVGNAEAGFHFFPTMEVDYSKIVERNLPPILGYESKWDPNSPYWSEIKYRPAQLHPDVERLLRKHCVMLWERFGCVDYARFDFRCDVGKGDGYDGLGGNIKLLEVNPNPGWCWDDYYNGLEALERFEGDCD</sequence>
<dbReference type="PANTHER" id="PTHR23132:SF23">
    <property type="entry name" value="D-ALANINE--D-ALANINE LIGASE B"/>
    <property type="match status" value="1"/>
</dbReference>
<evidence type="ECO:0000259" key="5">
    <source>
        <dbReference type="PROSITE" id="PS50975"/>
    </source>
</evidence>
<keyword evidence="3" id="KW-0067">ATP-binding</keyword>